<protein>
    <submittedName>
        <fullName evidence="1">Uncharacterized protein</fullName>
    </submittedName>
</protein>
<dbReference type="AlphaFoldDB" id="A0A1M5S0X7"/>
<gene>
    <name evidence="1" type="ORF">SAMN05443248_4437</name>
</gene>
<evidence type="ECO:0000313" key="2">
    <source>
        <dbReference type="Proteomes" id="UP000189796"/>
    </source>
</evidence>
<dbReference type="EMBL" id="LT670817">
    <property type="protein sequence ID" value="SHH32085.1"/>
    <property type="molecule type" value="Genomic_DNA"/>
</dbReference>
<accession>A0A1M5S0X7</accession>
<organism evidence="1 2">
    <name type="scientific">Bradyrhizobium erythrophlei</name>
    <dbReference type="NCBI Taxonomy" id="1437360"/>
    <lineage>
        <taxon>Bacteria</taxon>
        <taxon>Pseudomonadati</taxon>
        <taxon>Pseudomonadota</taxon>
        <taxon>Alphaproteobacteria</taxon>
        <taxon>Hyphomicrobiales</taxon>
        <taxon>Nitrobacteraceae</taxon>
        <taxon>Bradyrhizobium</taxon>
    </lineage>
</organism>
<name>A0A1M5S0X7_9BRAD</name>
<proteinExistence type="predicted"/>
<dbReference type="Proteomes" id="UP000189796">
    <property type="component" value="Chromosome I"/>
</dbReference>
<sequence>MQMSATRHPSRISMELTASLASFGTGSGVLACPPARAMFRGGSICDDGQRGLDDRFRLIRGRLVSAAVPVTDSAAVESLMA</sequence>
<evidence type="ECO:0000313" key="1">
    <source>
        <dbReference type="EMBL" id="SHH32085.1"/>
    </source>
</evidence>
<dbReference type="PROSITE" id="PS51257">
    <property type="entry name" value="PROKAR_LIPOPROTEIN"/>
    <property type="match status" value="1"/>
</dbReference>
<reference evidence="1 2" key="1">
    <citation type="submission" date="2016-11" db="EMBL/GenBank/DDBJ databases">
        <authorList>
            <person name="Jaros S."/>
            <person name="Januszkiewicz K."/>
            <person name="Wedrychowicz H."/>
        </authorList>
    </citation>
    <scope>NUCLEOTIDE SEQUENCE [LARGE SCALE GENOMIC DNA]</scope>
    <source>
        <strain evidence="1 2">GAS138</strain>
    </source>
</reference>